<dbReference type="Gene3D" id="1.10.10.10">
    <property type="entry name" value="Winged helix-like DNA-binding domain superfamily/Winged helix DNA-binding domain"/>
    <property type="match status" value="1"/>
</dbReference>
<dbReference type="PANTHER" id="PTHR48111">
    <property type="entry name" value="REGULATOR OF RPOS"/>
    <property type="match status" value="1"/>
</dbReference>
<dbReference type="InterPro" id="IPR016032">
    <property type="entry name" value="Sig_transdc_resp-reg_C-effctor"/>
</dbReference>
<dbReference type="CDD" id="cd19934">
    <property type="entry name" value="REC_OmpR_EcPhoP-like"/>
    <property type="match status" value="1"/>
</dbReference>
<name>A0A316FLS8_9GAMM</name>
<dbReference type="FunFam" id="1.10.10.10:FF:000005">
    <property type="entry name" value="Two-component system response regulator"/>
    <property type="match status" value="1"/>
</dbReference>
<keyword evidence="11" id="KW-1185">Reference proteome</keyword>
<feature type="domain" description="OmpR/PhoB-type" evidence="9">
    <location>
        <begin position="124"/>
        <end position="222"/>
    </location>
</feature>
<evidence type="ECO:0000256" key="1">
    <source>
        <dbReference type="ARBA" id="ARBA00022553"/>
    </source>
</evidence>
<keyword evidence="1 6" id="KW-0597">Phosphoprotein</keyword>
<dbReference type="Gene3D" id="6.10.250.690">
    <property type="match status" value="1"/>
</dbReference>
<dbReference type="Pfam" id="PF00486">
    <property type="entry name" value="Trans_reg_C"/>
    <property type="match status" value="1"/>
</dbReference>
<organism evidence="10 11">
    <name type="scientific">Pleionea mediterranea</name>
    <dbReference type="NCBI Taxonomy" id="523701"/>
    <lineage>
        <taxon>Bacteria</taxon>
        <taxon>Pseudomonadati</taxon>
        <taxon>Pseudomonadota</taxon>
        <taxon>Gammaproteobacteria</taxon>
        <taxon>Oceanospirillales</taxon>
        <taxon>Pleioneaceae</taxon>
        <taxon>Pleionea</taxon>
    </lineage>
</organism>
<dbReference type="SMART" id="SM00448">
    <property type="entry name" value="REC"/>
    <property type="match status" value="1"/>
</dbReference>
<dbReference type="InterPro" id="IPR036388">
    <property type="entry name" value="WH-like_DNA-bd_sf"/>
</dbReference>
<dbReference type="OrthoDB" id="9802426at2"/>
<dbReference type="AlphaFoldDB" id="A0A316FLS8"/>
<evidence type="ECO:0000259" key="8">
    <source>
        <dbReference type="PROSITE" id="PS50110"/>
    </source>
</evidence>
<accession>A0A316FLS8</accession>
<keyword evidence="3" id="KW-0805">Transcription regulation</keyword>
<evidence type="ECO:0000256" key="6">
    <source>
        <dbReference type="PROSITE-ProRule" id="PRU00169"/>
    </source>
</evidence>
<dbReference type="Pfam" id="PF00072">
    <property type="entry name" value="Response_reg"/>
    <property type="match status" value="1"/>
</dbReference>
<dbReference type="Gene3D" id="3.40.50.2300">
    <property type="match status" value="1"/>
</dbReference>
<dbReference type="InterPro" id="IPR001867">
    <property type="entry name" value="OmpR/PhoB-type_DNA-bd"/>
</dbReference>
<dbReference type="Proteomes" id="UP000245790">
    <property type="component" value="Unassembled WGS sequence"/>
</dbReference>
<protein>
    <submittedName>
        <fullName evidence="10">Two-component system response regulator PhoP</fullName>
    </submittedName>
</protein>
<dbReference type="CDD" id="cd00383">
    <property type="entry name" value="trans_reg_C"/>
    <property type="match status" value="1"/>
</dbReference>
<dbReference type="SUPFAM" id="SSF52172">
    <property type="entry name" value="CheY-like"/>
    <property type="match status" value="1"/>
</dbReference>
<dbReference type="SMART" id="SM00862">
    <property type="entry name" value="Trans_reg_C"/>
    <property type="match status" value="1"/>
</dbReference>
<dbReference type="InterPro" id="IPR011006">
    <property type="entry name" value="CheY-like_superfamily"/>
</dbReference>
<dbReference type="GO" id="GO:0000156">
    <property type="term" value="F:phosphorelay response regulator activity"/>
    <property type="evidence" value="ECO:0007669"/>
    <property type="project" value="TreeGrafter"/>
</dbReference>
<dbReference type="InterPro" id="IPR001789">
    <property type="entry name" value="Sig_transdc_resp-reg_receiver"/>
</dbReference>
<dbReference type="GO" id="GO:0006355">
    <property type="term" value="P:regulation of DNA-templated transcription"/>
    <property type="evidence" value="ECO:0007669"/>
    <property type="project" value="InterPro"/>
</dbReference>
<feature type="DNA-binding region" description="OmpR/PhoB-type" evidence="7">
    <location>
        <begin position="124"/>
        <end position="222"/>
    </location>
</feature>
<dbReference type="FunFam" id="3.40.50.2300:FF:000002">
    <property type="entry name" value="DNA-binding response regulator PhoP"/>
    <property type="match status" value="1"/>
</dbReference>
<dbReference type="PROSITE" id="PS50110">
    <property type="entry name" value="RESPONSE_REGULATORY"/>
    <property type="match status" value="1"/>
</dbReference>
<sequence>MKILVVEDEQVLQEHLKTALNKQGYAVDQAFDGEDGLYYATEYPLDMAIIDLGLPKLNGLDLISKIREQGKEFPILILTARSRWQEKVEGLSRGADDYLVKPFQIEELLARVSALLRRSSGFASPVISKGPIELNSNSGQISLNGDELDLTAYEYKVLEYLLMNQDKVVSKTELTEHIYEQDHDKDSNVLEVFIRRLRKKLDPNGDLKPIETLRGRGYRLNPEL</sequence>
<keyword evidence="2" id="KW-0902">Two-component regulatory system</keyword>
<dbReference type="EMBL" id="QGGU01000007">
    <property type="protein sequence ID" value="PWK49848.1"/>
    <property type="molecule type" value="Genomic_DNA"/>
</dbReference>
<dbReference type="GO" id="GO:0032993">
    <property type="term" value="C:protein-DNA complex"/>
    <property type="evidence" value="ECO:0007669"/>
    <property type="project" value="TreeGrafter"/>
</dbReference>
<dbReference type="PANTHER" id="PTHR48111:SF71">
    <property type="entry name" value="TRANSCRIPTIONAL REGULATORY PROTEIN PHOP"/>
    <property type="match status" value="1"/>
</dbReference>
<evidence type="ECO:0000256" key="4">
    <source>
        <dbReference type="ARBA" id="ARBA00023125"/>
    </source>
</evidence>
<evidence type="ECO:0000256" key="2">
    <source>
        <dbReference type="ARBA" id="ARBA00023012"/>
    </source>
</evidence>
<dbReference type="RefSeq" id="WP_109763639.1">
    <property type="nucleotide sequence ID" value="NZ_QGGU01000007.1"/>
</dbReference>
<reference evidence="10 11" key="1">
    <citation type="submission" date="2018-05" db="EMBL/GenBank/DDBJ databases">
        <title>Genomic Encyclopedia of Type Strains, Phase IV (KMG-IV): sequencing the most valuable type-strain genomes for metagenomic binning, comparative biology and taxonomic classification.</title>
        <authorList>
            <person name="Goeker M."/>
        </authorList>
    </citation>
    <scope>NUCLEOTIDE SEQUENCE [LARGE SCALE GENOMIC DNA]</scope>
    <source>
        <strain evidence="10 11">DSM 25350</strain>
    </source>
</reference>
<keyword evidence="5" id="KW-0804">Transcription</keyword>
<keyword evidence="4 7" id="KW-0238">DNA-binding</keyword>
<feature type="domain" description="Response regulatory" evidence="8">
    <location>
        <begin position="2"/>
        <end position="116"/>
    </location>
</feature>
<dbReference type="SUPFAM" id="SSF46894">
    <property type="entry name" value="C-terminal effector domain of the bipartite response regulators"/>
    <property type="match status" value="1"/>
</dbReference>
<dbReference type="GO" id="GO:0005829">
    <property type="term" value="C:cytosol"/>
    <property type="evidence" value="ECO:0007669"/>
    <property type="project" value="TreeGrafter"/>
</dbReference>
<gene>
    <name evidence="10" type="ORF">C8D97_1079</name>
</gene>
<evidence type="ECO:0000256" key="3">
    <source>
        <dbReference type="ARBA" id="ARBA00023015"/>
    </source>
</evidence>
<feature type="modified residue" description="4-aspartylphosphate" evidence="6">
    <location>
        <position position="51"/>
    </location>
</feature>
<evidence type="ECO:0000256" key="7">
    <source>
        <dbReference type="PROSITE-ProRule" id="PRU01091"/>
    </source>
</evidence>
<evidence type="ECO:0000256" key="5">
    <source>
        <dbReference type="ARBA" id="ARBA00023163"/>
    </source>
</evidence>
<comment type="caution">
    <text evidence="10">The sequence shown here is derived from an EMBL/GenBank/DDBJ whole genome shotgun (WGS) entry which is preliminary data.</text>
</comment>
<proteinExistence type="predicted"/>
<evidence type="ECO:0000313" key="11">
    <source>
        <dbReference type="Proteomes" id="UP000245790"/>
    </source>
</evidence>
<dbReference type="PROSITE" id="PS51755">
    <property type="entry name" value="OMPR_PHOB"/>
    <property type="match status" value="1"/>
</dbReference>
<dbReference type="InterPro" id="IPR039420">
    <property type="entry name" value="WalR-like"/>
</dbReference>
<evidence type="ECO:0000313" key="10">
    <source>
        <dbReference type="EMBL" id="PWK49848.1"/>
    </source>
</evidence>
<evidence type="ECO:0000259" key="9">
    <source>
        <dbReference type="PROSITE" id="PS51755"/>
    </source>
</evidence>
<dbReference type="GO" id="GO:0000976">
    <property type="term" value="F:transcription cis-regulatory region binding"/>
    <property type="evidence" value="ECO:0007669"/>
    <property type="project" value="TreeGrafter"/>
</dbReference>